<reference evidence="2" key="3">
    <citation type="journal article" date="2010" name="Genome Res.">
        <title>Population genomic sequencing of Coccidioides fungi reveals recent hybridization and transposon control.</title>
        <authorList>
            <person name="Neafsey D.E."/>
            <person name="Barker B.M."/>
            <person name="Sharpton T.J."/>
            <person name="Stajich J.E."/>
            <person name="Park D.J."/>
            <person name="Whiston E."/>
            <person name="Hung C.-Y."/>
            <person name="McMahan C."/>
            <person name="White J."/>
            <person name="Sykes S."/>
            <person name="Heiman D."/>
            <person name="Young S."/>
            <person name="Zeng Q."/>
            <person name="Abouelleil A."/>
            <person name="Aftuck L."/>
            <person name="Bessette D."/>
            <person name="Brown A."/>
            <person name="FitzGerald M."/>
            <person name="Lui A."/>
            <person name="Macdonald J.P."/>
            <person name="Priest M."/>
            <person name="Orbach M.J."/>
            <person name="Galgiani J.N."/>
            <person name="Kirkland T.N."/>
            <person name="Cole G.T."/>
            <person name="Birren B.W."/>
            <person name="Henn M.R."/>
            <person name="Taylor J.W."/>
            <person name="Rounsley S.D."/>
        </authorList>
    </citation>
    <scope>NUCLEOTIDE SEQUENCE [LARGE SCALE GENOMIC DNA]</scope>
    <source>
        <strain evidence="2">RMSCC 3488</strain>
    </source>
</reference>
<dbReference type="EMBL" id="DS268111">
    <property type="protein sequence ID" value="KMM68898.1"/>
    <property type="molecule type" value="Genomic_DNA"/>
</dbReference>
<accession>A0A0J6FF04</accession>
<name>A0A0J6FF04_COCPO</name>
<protein>
    <submittedName>
        <fullName evidence="1">Uncharacterized protein</fullName>
    </submittedName>
</protein>
<dbReference type="AlphaFoldDB" id="A0A0J6FF04"/>
<evidence type="ECO:0000313" key="1">
    <source>
        <dbReference type="EMBL" id="KMM68898.1"/>
    </source>
</evidence>
<proteinExistence type="predicted"/>
<reference evidence="1 2" key="1">
    <citation type="submission" date="2007-06" db="EMBL/GenBank/DDBJ databases">
        <title>The Genome Sequence of Coccidioides posadasii RMSCC_3488.</title>
        <authorList>
            <consortium name="Coccidioides Genome Resources Consortium"/>
            <consortium name="The Broad Institute Genome Sequencing Platform"/>
            <person name="Henn M.R."/>
            <person name="Sykes S."/>
            <person name="Young S."/>
            <person name="Jaffe D."/>
            <person name="Berlin A."/>
            <person name="Alvarez P."/>
            <person name="Butler J."/>
            <person name="Gnerre S."/>
            <person name="Grabherr M."/>
            <person name="Mauceli E."/>
            <person name="Brockman W."/>
            <person name="Kodira C."/>
            <person name="Alvarado L."/>
            <person name="Zeng Q."/>
            <person name="Crawford M."/>
            <person name="Antoine C."/>
            <person name="Devon K."/>
            <person name="Galgiani J."/>
            <person name="Orsborn K."/>
            <person name="Lewis M.L."/>
            <person name="Nusbaum C."/>
            <person name="Galagan J."/>
            <person name="Birren B."/>
        </authorList>
    </citation>
    <scope>NUCLEOTIDE SEQUENCE [LARGE SCALE GENOMIC DNA]</scope>
    <source>
        <strain evidence="1 2">RMSCC 3488</strain>
    </source>
</reference>
<evidence type="ECO:0000313" key="2">
    <source>
        <dbReference type="Proteomes" id="UP000054567"/>
    </source>
</evidence>
<dbReference type="Proteomes" id="UP000054567">
    <property type="component" value="Unassembled WGS sequence"/>
</dbReference>
<gene>
    <name evidence="1" type="ORF">CPAG_05221</name>
</gene>
<organism evidence="1 2">
    <name type="scientific">Coccidioides posadasii RMSCC 3488</name>
    <dbReference type="NCBI Taxonomy" id="454284"/>
    <lineage>
        <taxon>Eukaryota</taxon>
        <taxon>Fungi</taxon>
        <taxon>Dikarya</taxon>
        <taxon>Ascomycota</taxon>
        <taxon>Pezizomycotina</taxon>
        <taxon>Eurotiomycetes</taxon>
        <taxon>Eurotiomycetidae</taxon>
        <taxon>Onygenales</taxon>
        <taxon>Onygenaceae</taxon>
        <taxon>Coccidioides</taxon>
    </lineage>
</organism>
<sequence>MAPHYQCTKLLLNFTCTAPSFKLQHNFYFAHTLARTETQKEEAGGGERIEKVVPGLGQITQSRSTNSHLGDMKGVGLKLMAIKSRYDENVVKWDFGVDRKKGKKEFDFYGWGCIEVVT</sequence>
<reference evidence="2" key="2">
    <citation type="journal article" date="2009" name="Genome Res.">
        <title>Comparative genomic analyses of the human fungal pathogens Coccidioides and their relatives.</title>
        <authorList>
            <person name="Sharpton T.J."/>
            <person name="Stajich J.E."/>
            <person name="Rounsley S.D."/>
            <person name="Gardner M.J."/>
            <person name="Wortman J.R."/>
            <person name="Jordar V.S."/>
            <person name="Maiti R."/>
            <person name="Kodira C.D."/>
            <person name="Neafsey D.E."/>
            <person name="Zeng Q."/>
            <person name="Hung C.-Y."/>
            <person name="McMahan C."/>
            <person name="Muszewska A."/>
            <person name="Grynberg M."/>
            <person name="Mandel M.A."/>
            <person name="Kellner E.M."/>
            <person name="Barker B.M."/>
            <person name="Galgiani J.N."/>
            <person name="Orbach M.J."/>
            <person name="Kirkland T.N."/>
            <person name="Cole G.T."/>
            <person name="Henn M.R."/>
            <person name="Birren B.W."/>
            <person name="Taylor J.W."/>
        </authorList>
    </citation>
    <scope>NUCLEOTIDE SEQUENCE [LARGE SCALE GENOMIC DNA]</scope>
    <source>
        <strain evidence="2">RMSCC 3488</strain>
    </source>
</reference>
<dbReference type="VEuPathDB" id="FungiDB:CPAG_05221"/>